<evidence type="ECO:0000313" key="1">
    <source>
        <dbReference type="EMBL" id="MDV5168616.1"/>
    </source>
</evidence>
<accession>A0ABU3ZES9</accession>
<dbReference type="CDD" id="cd02440">
    <property type="entry name" value="AdoMet_MTases"/>
    <property type="match status" value="1"/>
</dbReference>
<keyword evidence="1" id="KW-0489">Methyltransferase</keyword>
<dbReference type="GO" id="GO:0008168">
    <property type="term" value="F:methyltransferase activity"/>
    <property type="evidence" value="ECO:0007669"/>
    <property type="project" value="UniProtKB-KW"/>
</dbReference>
<dbReference type="EMBL" id="JAWJZI010000002">
    <property type="protein sequence ID" value="MDV5168616.1"/>
    <property type="molecule type" value="Genomic_DNA"/>
</dbReference>
<dbReference type="Pfam" id="PF13489">
    <property type="entry name" value="Methyltransf_23"/>
    <property type="match status" value="1"/>
</dbReference>
<keyword evidence="2" id="KW-1185">Reference proteome</keyword>
<evidence type="ECO:0000313" key="2">
    <source>
        <dbReference type="Proteomes" id="UP001186452"/>
    </source>
</evidence>
<dbReference type="Gene3D" id="3.40.50.150">
    <property type="entry name" value="Vaccinia Virus protein VP39"/>
    <property type="match status" value="1"/>
</dbReference>
<sequence>MADELGKQPCVLDIGAGSGRDALWFAENGCEIYAVEPLEALREIGKQHTHSTEVVWLDDNLLFPKYMNTSHRSILLVNQTSKQFCKVSLMAVLLV</sequence>
<dbReference type="GO" id="GO:0032259">
    <property type="term" value="P:methylation"/>
    <property type="evidence" value="ECO:0007669"/>
    <property type="project" value="UniProtKB-KW"/>
</dbReference>
<dbReference type="Proteomes" id="UP001186452">
    <property type="component" value="Unassembled WGS sequence"/>
</dbReference>
<dbReference type="RefSeq" id="WP_317521333.1">
    <property type="nucleotide sequence ID" value="NZ_JAWJZI010000002.1"/>
</dbReference>
<gene>
    <name evidence="1" type="ORF">R2X38_06345</name>
</gene>
<keyword evidence="1" id="KW-0808">Transferase</keyword>
<dbReference type="InterPro" id="IPR029063">
    <property type="entry name" value="SAM-dependent_MTases_sf"/>
</dbReference>
<name>A0ABU3ZES9_9GAMM</name>
<organism evidence="1 2">
    <name type="scientific">Photobacterium rosenbergii</name>
    <dbReference type="NCBI Taxonomy" id="294936"/>
    <lineage>
        <taxon>Bacteria</taxon>
        <taxon>Pseudomonadati</taxon>
        <taxon>Pseudomonadota</taxon>
        <taxon>Gammaproteobacteria</taxon>
        <taxon>Vibrionales</taxon>
        <taxon>Vibrionaceae</taxon>
        <taxon>Photobacterium</taxon>
    </lineage>
</organism>
<protein>
    <submittedName>
        <fullName evidence="1">Methyltransferase domain-containing protein</fullName>
    </submittedName>
</protein>
<proteinExistence type="predicted"/>
<dbReference type="SUPFAM" id="SSF53335">
    <property type="entry name" value="S-adenosyl-L-methionine-dependent methyltransferases"/>
    <property type="match status" value="1"/>
</dbReference>
<reference evidence="1 2" key="1">
    <citation type="submission" date="2023-10" db="EMBL/GenBank/DDBJ databases">
        <title>Marine bacteria isolated from horseshoe crab.</title>
        <authorList>
            <person name="Cheng T.H."/>
        </authorList>
    </citation>
    <scope>NUCLEOTIDE SEQUENCE [LARGE SCALE GENOMIC DNA]</scope>
    <source>
        <strain evidence="1 2">HSC6</strain>
    </source>
</reference>
<comment type="caution">
    <text evidence="1">The sequence shown here is derived from an EMBL/GenBank/DDBJ whole genome shotgun (WGS) entry which is preliminary data.</text>
</comment>